<gene>
    <name evidence="1" type="ORF">NRE15_05325</name>
</gene>
<evidence type="ECO:0000313" key="1">
    <source>
        <dbReference type="EMBL" id="UUX35064.1"/>
    </source>
</evidence>
<reference evidence="1 2" key="1">
    <citation type="submission" date="2022-08" db="EMBL/GenBank/DDBJ databases">
        <title>Aerococcaceae sp. nov isolated from spoiled eye mask.</title>
        <authorList>
            <person name="Zhou G."/>
            <person name="Xie X.-B."/>
            <person name="Shi Q.-S."/>
            <person name="Wang Y.-S."/>
            <person name="Wen X."/>
            <person name="Peng H."/>
            <person name="Yang X.-J."/>
            <person name="Tao H.-B."/>
            <person name="Huang X.-M."/>
        </authorList>
    </citation>
    <scope>NUCLEOTIDE SEQUENCE [LARGE SCALE GENOMIC DNA]</scope>
    <source>
        <strain evidence="2">DM20194951</strain>
    </source>
</reference>
<evidence type="ECO:0000313" key="2">
    <source>
        <dbReference type="Proteomes" id="UP001315967"/>
    </source>
</evidence>
<dbReference type="EMBL" id="CP102453">
    <property type="protein sequence ID" value="UUX35064.1"/>
    <property type="molecule type" value="Genomic_DNA"/>
</dbReference>
<protein>
    <submittedName>
        <fullName evidence="1">Uncharacterized protein</fullName>
    </submittedName>
</protein>
<keyword evidence="2" id="KW-1185">Reference proteome</keyword>
<dbReference type="Proteomes" id="UP001315967">
    <property type="component" value="Chromosome"/>
</dbReference>
<organism evidence="1 2">
    <name type="scientific">Fundicoccus culcitae</name>
    <dbReference type="NCBI Taxonomy" id="2969821"/>
    <lineage>
        <taxon>Bacteria</taxon>
        <taxon>Bacillati</taxon>
        <taxon>Bacillota</taxon>
        <taxon>Bacilli</taxon>
        <taxon>Lactobacillales</taxon>
        <taxon>Aerococcaceae</taxon>
        <taxon>Fundicoccus</taxon>
    </lineage>
</organism>
<sequence length="180" mass="19156">MGDISLSTGTVSLSDDNNATNQWRYMPLNDHVNTVMRNGSGTVAVAAGDYVSGANFSNLRPGDYFEKVFEVNYDGSLVADVTFDYSTLSNMSDFEITATIDGVAANATQTFTEVQPNTSFLVTIRVGVPIQSSVNETFGSGRNVTGGKMSTLTDAFTITAIQNNVVDHSTETIANGTVKP</sequence>
<dbReference type="RefSeq" id="WP_313794557.1">
    <property type="nucleotide sequence ID" value="NZ_CP102453.1"/>
</dbReference>
<name>A0ABY5P8I3_9LACT</name>
<proteinExistence type="predicted"/>
<accession>A0ABY5P8I3</accession>